<feature type="active site" evidence="5">
    <location>
        <position position="543"/>
    </location>
</feature>
<dbReference type="GO" id="GO:0032259">
    <property type="term" value="P:methylation"/>
    <property type="evidence" value="ECO:0007669"/>
    <property type="project" value="UniProtKB-KW"/>
</dbReference>
<sequence>MQKKRKFEESTKASKSSKVPKTPKRKTVFFPEGSHDEVIDIEVTELLSKTSISDTNGHVSDVNNAPEDAAVHRSPDAKYEKPAELHQEVELEIIQLSSTGDGLAYNTTRDHIFIIPFAIPGDRVLAKPWQWKGNHTYCDYIKTIRPSPERGGATPQCKYFTKCSGCQFQMLPYESQLEHKKGIVQRAFKHFSGLKDEQVPEVKPTMGSPLQYGYRTKLSPHFDGPKGWGNKKQAQWNGVPEIGYNMKGTRKVMDIESCPIGTDILQEGLRTERERVAKTLQSFKQGATILLRESTERAYRDVDERSPRFDTSNIPSTVTLASNPNDLTLESKESESSQSGTPSIIYTYPTHIDRKTYTSDEKAEATEYITTMTTPADPAKNSPATTKTYRFTNTAGSFFQNNNSILGPFTSYVYNQCIPPPKPQPQSSSLDDEQKHERSKIKYLLDAYSGSGLFTLTLSSLFTSSLGIDIDARSIEAARRNAQRNNISNAGFIDADASALFAEVPYPAAETVVVVDPPRKGCDREFLKQLRRFGAGRVIYVSCNVHSQARDVGILVNGFRKSEDNRYSGNLADAVDEGWEEDGLYNYEIESLRGFDFFPQTGHVEGVCVLNRVDKERKASD</sequence>
<dbReference type="PANTHER" id="PTHR11061:SF30">
    <property type="entry name" value="TRNA (URACIL(54)-C(5))-METHYLTRANSFERASE"/>
    <property type="match status" value="1"/>
</dbReference>
<feature type="region of interest" description="Disordered" evidence="6">
    <location>
        <begin position="54"/>
        <end position="76"/>
    </location>
</feature>
<evidence type="ECO:0000256" key="5">
    <source>
        <dbReference type="PROSITE-ProRule" id="PRU10015"/>
    </source>
</evidence>
<evidence type="ECO:0000256" key="3">
    <source>
        <dbReference type="ARBA" id="ARBA00022691"/>
    </source>
</evidence>
<evidence type="ECO:0000256" key="2">
    <source>
        <dbReference type="ARBA" id="ARBA00022679"/>
    </source>
</evidence>
<dbReference type="InterPro" id="IPR030390">
    <property type="entry name" value="MeTrfase_TrmA_AS"/>
</dbReference>
<feature type="region of interest" description="Disordered" evidence="6">
    <location>
        <begin position="1"/>
        <end position="28"/>
    </location>
</feature>
<dbReference type="GO" id="GO:0030697">
    <property type="term" value="F:tRNA (uracil(54)-C5)-methyltransferase activity, S-adenosyl methionine-dependent"/>
    <property type="evidence" value="ECO:0007669"/>
    <property type="project" value="UniProtKB-EC"/>
</dbReference>
<dbReference type="InterPro" id="IPR029063">
    <property type="entry name" value="SAM-dependent_MTases_sf"/>
</dbReference>
<dbReference type="SUPFAM" id="SSF53335">
    <property type="entry name" value="S-adenosyl-L-methionine-dependent methyltransferases"/>
    <property type="match status" value="2"/>
</dbReference>
<feature type="compositionally biased region" description="Polar residues" evidence="6">
    <location>
        <begin position="309"/>
        <end position="328"/>
    </location>
</feature>
<dbReference type="Proteomes" id="UP001345013">
    <property type="component" value="Unassembled WGS sequence"/>
</dbReference>
<organism evidence="7 8">
    <name type="scientific">Lithohypha guttulata</name>
    <dbReference type="NCBI Taxonomy" id="1690604"/>
    <lineage>
        <taxon>Eukaryota</taxon>
        <taxon>Fungi</taxon>
        <taxon>Dikarya</taxon>
        <taxon>Ascomycota</taxon>
        <taxon>Pezizomycotina</taxon>
        <taxon>Eurotiomycetes</taxon>
        <taxon>Chaetothyriomycetidae</taxon>
        <taxon>Chaetothyriales</taxon>
        <taxon>Trichomeriaceae</taxon>
        <taxon>Lithohypha</taxon>
    </lineage>
</organism>
<dbReference type="InterPro" id="IPR012340">
    <property type="entry name" value="NA-bd_OB-fold"/>
</dbReference>
<feature type="binding site" evidence="4">
    <location>
        <position position="469"/>
    </location>
    <ligand>
        <name>S-adenosyl-L-methionine</name>
        <dbReference type="ChEBI" id="CHEBI:59789"/>
    </ligand>
</feature>
<reference evidence="7 8" key="1">
    <citation type="submission" date="2023-08" db="EMBL/GenBank/DDBJ databases">
        <title>Black Yeasts Isolated from many extreme environments.</title>
        <authorList>
            <person name="Coleine C."/>
            <person name="Stajich J.E."/>
            <person name="Selbmann L."/>
        </authorList>
    </citation>
    <scope>NUCLEOTIDE SEQUENCE [LARGE SCALE GENOMIC DNA]</scope>
    <source>
        <strain evidence="7 8">CCFEE 5885</strain>
    </source>
</reference>
<proteinExistence type="inferred from homology"/>
<keyword evidence="2 4" id="KW-0808">Transferase</keyword>
<gene>
    <name evidence="7" type="primary">TRM2</name>
    <name evidence="7" type="ORF">LTR24_000766</name>
</gene>
<evidence type="ECO:0000256" key="6">
    <source>
        <dbReference type="SAM" id="MobiDB-lite"/>
    </source>
</evidence>
<feature type="region of interest" description="Disordered" evidence="6">
    <location>
        <begin position="301"/>
        <end position="345"/>
    </location>
</feature>
<protein>
    <submittedName>
        <fullName evidence="7">tRNA(M5U54)methyltransferase</fullName>
        <ecNumber evidence="7">2.1.1.35</ecNumber>
    </submittedName>
</protein>
<comment type="caution">
    <text evidence="7">The sequence shown here is derived from an EMBL/GenBank/DDBJ whole genome shotgun (WGS) entry which is preliminary data.</text>
</comment>
<feature type="binding site" evidence="4">
    <location>
        <position position="448"/>
    </location>
    <ligand>
        <name>S-adenosyl-L-methionine</name>
        <dbReference type="ChEBI" id="CHEBI:59789"/>
    </ligand>
</feature>
<feature type="binding site" evidence="4">
    <location>
        <position position="516"/>
    </location>
    <ligand>
        <name>S-adenosyl-L-methionine</name>
        <dbReference type="ChEBI" id="CHEBI:59789"/>
    </ligand>
</feature>
<dbReference type="EC" id="2.1.1.35" evidence="7"/>
<feature type="binding site" evidence="4">
    <location>
        <position position="400"/>
    </location>
    <ligand>
        <name>S-adenosyl-L-methionine</name>
        <dbReference type="ChEBI" id="CHEBI:59789"/>
    </ligand>
</feature>
<keyword evidence="1 4" id="KW-0489">Methyltransferase</keyword>
<feature type="compositionally biased region" description="Basic and acidic residues" evidence="6">
    <location>
        <begin position="1"/>
        <end position="12"/>
    </location>
</feature>
<dbReference type="SUPFAM" id="SSF50249">
    <property type="entry name" value="Nucleic acid-binding proteins"/>
    <property type="match status" value="1"/>
</dbReference>
<dbReference type="PROSITE" id="PS51687">
    <property type="entry name" value="SAM_MT_RNA_M5U"/>
    <property type="match status" value="1"/>
</dbReference>
<dbReference type="PROSITE" id="PS01231">
    <property type="entry name" value="TRMA_2"/>
    <property type="match status" value="1"/>
</dbReference>
<dbReference type="EMBL" id="JAVRRG010000005">
    <property type="protein sequence ID" value="KAK5100918.1"/>
    <property type="molecule type" value="Genomic_DNA"/>
</dbReference>
<evidence type="ECO:0000256" key="4">
    <source>
        <dbReference type="PROSITE-ProRule" id="PRU01024"/>
    </source>
</evidence>
<name>A0ABR0KN66_9EURO</name>
<keyword evidence="3 4" id="KW-0949">S-adenosyl-L-methionine</keyword>
<evidence type="ECO:0000313" key="7">
    <source>
        <dbReference type="EMBL" id="KAK5100918.1"/>
    </source>
</evidence>
<dbReference type="CDD" id="cd02440">
    <property type="entry name" value="AdoMet_MTases"/>
    <property type="match status" value="1"/>
</dbReference>
<accession>A0ABR0KN66</accession>
<evidence type="ECO:0000313" key="8">
    <source>
        <dbReference type="Proteomes" id="UP001345013"/>
    </source>
</evidence>
<dbReference type="PANTHER" id="PTHR11061">
    <property type="entry name" value="RNA M5U METHYLTRANSFERASE"/>
    <property type="match status" value="1"/>
</dbReference>
<feature type="region of interest" description="Disordered" evidence="6">
    <location>
        <begin position="416"/>
        <end position="435"/>
    </location>
</feature>
<dbReference type="InterPro" id="IPR025795">
    <property type="entry name" value="tRNA_(uracil-5-)_MeTrfase"/>
</dbReference>
<feature type="compositionally biased region" description="Polar residues" evidence="6">
    <location>
        <begin position="54"/>
        <end position="63"/>
    </location>
</feature>
<dbReference type="Pfam" id="PF05958">
    <property type="entry name" value="tRNA_U5-meth_tr"/>
    <property type="match status" value="1"/>
</dbReference>
<dbReference type="PROSITE" id="PS51622">
    <property type="entry name" value="SAM_MT_RNA_M5U_2"/>
    <property type="match status" value="1"/>
</dbReference>
<keyword evidence="8" id="KW-1185">Reference proteome</keyword>
<dbReference type="Gene3D" id="3.40.50.150">
    <property type="entry name" value="Vaccinia Virus protein VP39"/>
    <property type="match status" value="2"/>
</dbReference>
<dbReference type="InterPro" id="IPR030391">
    <property type="entry name" value="MeTrfase_TrmA_CS"/>
</dbReference>
<dbReference type="Gene3D" id="2.40.50.140">
    <property type="entry name" value="Nucleic acid-binding proteins"/>
    <property type="match status" value="1"/>
</dbReference>
<dbReference type="InterPro" id="IPR010280">
    <property type="entry name" value="U5_MeTrfase_fam"/>
</dbReference>
<feature type="active site" description="Nucleophile" evidence="4">
    <location>
        <position position="543"/>
    </location>
</feature>
<evidence type="ECO:0000256" key="1">
    <source>
        <dbReference type="ARBA" id="ARBA00022603"/>
    </source>
</evidence>
<comment type="similarity">
    <text evidence="4">Belongs to the class I-like SAM-binding methyltransferase superfamily. RNA M5U methyltransferase family.</text>
</comment>
<dbReference type="PROSITE" id="PS01230">
    <property type="entry name" value="TRMA_1"/>
    <property type="match status" value="1"/>
</dbReference>